<proteinExistence type="inferred from homology"/>
<gene>
    <name evidence="11" type="ORF">ATN01_00370</name>
</gene>
<evidence type="ECO:0000256" key="7">
    <source>
        <dbReference type="ARBA" id="ARBA00022795"/>
    </source>
</evidence>
<dbReference type="PRINTS" id="PR01003">
    <property type="entry name" value="FLGFLIH"/>
</dbReference>
<comment type="similarity">
    <text evidence="3">Belongs to the FliH family.</text>
</comment>
<dbReference type="InterPro" id="IPR000563">
    <property type="entry name" value="Flag_FliH"/>
</dbReference>
<dbReference type="Proteomes" id="UP000093070">
    <property type="component" value="Chromosome"/>
</dbReference>
<accession>A0A1B2H7Z7</accession>
<dbReference type="PANTHER" id="PTHR34982">
    <property type="entry name" value="YOP PROTEINS TRANSLOCATION PROTEIN L"/>
    <property type="match status" value="1"/>
</dbReference>
<keyword evidence="8" id="KW-0653">Protein transport</keyword>
<evidence type="ECO:0000313" key="11">
    <source>
        <dbReference type="EMBL" id="ANZ22320.1"/>
    </source>
</evidence>
<evidence type="ECO:0000256" key="2">
    <source>
        <dbReference type="ARBA" id="ARBA00004496"/>
    </source>
</evidence>
<evidence type="ECO:0000256" key="4">
    <source>
        <dbReference type="ARBA" id="ARBA00016507"/>
    </source>
</evidence>
<dbReference type="InterPro" id="IPR018035">
    <property type="entry name" value="Flagellar_FliH/T3SS_HrpE"/>
</dbReference>
<dbReference type="PANTHER" id="PTHR34982:SF1">
    <property type="entry name" value="FLAGELLAR ASSEMBLY PROTEIN FLIH"/>
    <property type="match status" value="1"/>
</dbReference>
<dbReference type="GO" id="GO:0044781">
    <property type="term" value="P:bacterial-type flagellum organization"/>
    <property type="evidence" value="ECO:0007669"/>
    <property type="project" value="UniProtKB-KW"/>
</dbReference>
<dbReference type="GO" id="GO:0003774">
    <property type="term" value="F:cytoskeletal motor activity"/>
    <property type="evidence" value="ECO:0007669"/>
    <property type="project" value="InterPro"/>
</dbReference>
<evidence type="ECO:0000256" key="9">
    <source>
        <dbReference type="ARBA" id="ARBA00023225"/>
    </source>
</evidence>
<dbReference type="Pfam" id="PF02108">
    <property type="entry name" value="FliH"/>
    <property type="match status" value="1"/>
</dbReference>
<comment type="function">
    <text evidence="1">Needed for flagellar regrowth and assembly.</text>
</comment>
<dbReference type="OrthoDB" id="6415116at2"/>
<dbReference type="GO" id="GO:0071973">
    <property type="term" value="P:bacterial-type flagellum-dependent cell motility"/>
    <property type="evidence" value="ECO:0007669"/>
    <property type="project" value="InterPro"/>
</dbReference>
<sequence>MSNVISEDEWIKWYPEEIYLKHIKNNTQSLNYLNKLLKEKKFYESSNDNKINKTKKNCSKLEKIDLEQMNCIKKKSYDDGFKKGLLEGKKENILLTNKLNNFFSEFEHNFSIIEKQLYTRLINIILKISSYIVGKKVNFDKSILLDHIKQIINDEAICFNKLTLFLHSNNKAFIEKKFKDFLSIYQWKLIYDDNMDLNDFKIKSEGYNLDSTVDARWQELYRLIDLEEY</sequence>
<keyword evidence="9" id="KW-1006">Bacterial flagellum protein export</keyword>
<evidence type="ECO:0000256" key="6">
    <source>
        <dbReference type="ARBA" id="ARBA00022490"/>
    </source>
</evidence>
<organism evidence="11 12">
    <name type="scientific">Buchnera aphidicola subsp. Diuraphis noxia</name>
    <dbReference type="NCBI Taxonomy" id="118101"/>
    <lineage>
        <taxon>Bacteria</taxon>
        <taxon>Pseudomonadati</taxon>
        <taxon>Pseudomonadota</taxon>
        <taxon>Gammaproteobacteria</taxon>
        <taxon>Enterobacterales</taxon>
        <taxon>Erwiniaceae</taxon>
        <taxon>Buchnera</taxon>
    </lineage>
</organism>
<dbReference type="AlphaFoldDB" id="A0A1B2H7Z7"/>
<evidence type="ECO:0000256" key="8">
    <source>
        <dbReference type="ARBA" id="ARBA00022927"/>
    </source>
</evidence>
<reference evidence="11 12" key="1">
    <citation type="submission" date="2015-11" db="EMBL/GenBank/DDBJ databases">
        <title>The complete genome of Buchnera aphidicola from Diuraphis noxia biotype SAM.</title>
        <authorList>
            <person name="Burger N.F.V."/>
            <person name="Oberholster A.-M."/>
        </authorList>
    </citation>
    <scope>NUCLEOTIDE SEQUENCE [LARGE SCALE GENOMIC DNA]</scope>
    <source>
        <strain evidence="11">SAM</strain>
    </source>
</reference>
<feature type="domain" description="Flagellar assembly protein FliH/Type III secretion system HrpE" evidence="10">
    <location>
        <begin position="96"/>
        <end position="220"/>
    </location>
</feature>
<name>A0A1B2H7Z7_BUCDN</name>
<comment type="subcellular location">
    <subcellularLocation>
        <location evidence="2">Cytoplasm</location>
    </subcellularLocation>
</comment>
<keyword evidence="6" id="KW-0963">Cytoplasm</keyword>
<dbReference type="GO" id="GO:0015031">
    <property type="term" value="P:protein transport"/>
    <property type="evidence" value="ECO:0007669"/>
    <property type="project" value="UniProtKB-KW"/>
</dbReference>
<evidence type="ECO:0000256" key="3">
    <source>
        <dbReference type="ARBA" id="ARBA00006602"/>
    </source>
</evidence>
<evidence type="ECO:0000313" key="12">
    <source>
        <dbReference type="Proteomes" id="UP000093070"/>
    </source>
</evidence>
<dbReference type="GO" id="GO:0009288">
    <property type="term" value="C:bacterial-type flagellum"/>
    <property type="evidence" value="ECO:0007669"/>
    <property type="project" value="InterPro"/>
</dbReference>
<dbReference type="GO" id="GO:0005829">
    <property type="term" value="C:cytosol"/>
    <property type="evidence" value="ECO:0007669"/>
    <property type="project" value="TreeGrafter"/>
</dbReference>
<dbReference type="EMBL" id="CP013259">
    <property type="protein sequence ID" value="ANZ22320.1"/>
    <property type="molecule type" value="Genomic_DNA"/>
</dbReference>
<keyword evidence="5" id="KW-0813">Transport</keyword>
<protein>
    <recommendedName>
        <fullName evidence="4">Flagellar assembly protein FliH</fullName>
    </recommendedName>
</protein>
<evidence type="ECO:0000256" key="1">
    <source>
        <dbReference type="ARBA" id="ARBA00003041"/>
    </source>
</evidence>
<dbReference type="STRING" id="118101.ATN01_00370"/>
<evidence type="ECO:0000259" key="10">
    <source>
        <dbReference type="Pfam" id="PF02108"/>
    </source>
</evidence>
<evidence type="ECO:0000256" key="5">
    <source>
        <dbReference type="ARBA" id="ARBA00022448"/>
    </source>
</evidence>
<keyword evidence="7" id="KW-1005">Bacterial flagellum biogenesis</keyword>
<dbReference type="RefSeq" id="WP_075433140.1">
    <property type="nucleotide sequence ID" value="NZ_CP013259.1"/>
</dbReference>
<dbReference type="InterPro" id="IPR051472">
    <property type="entry name" value="T3SS_Stator/FliH"/>
</dbReference>